<reference evidence="2 3" key="1">
    <citation type="submission" date="2019-03" db="EMBL/GenBank/DDBJ databases">
        <title>Rhodosporidium diobovatum UCD-FST 08-225 genome sequencing, assembly, and annotation.</title>
        <authorList>
            <person name="Fakankun I.U."/>
            <person name="Fristensky B."/>
            <person name="Levin D.B."/>
        </authorList>
    </citation>
    <scope>NUCLEOTIDE SEQUENCE [LARGE SCALE GENOMIC DNA]</scope>
    <source>
        <strain evidence="2 3">UCD-FST 08-225</strain>
    </source>
</reference>
<feature type="compositionally biased region" description="Low complexity" evidence="1">
    <location>
        <begin position="531"/>
        <end position="554"/>
    </location>
</feature>
<gene>
    <name evidence="2" type="ORF">DMC30DRAFT_431634</name>
</gene>
<feature type="compositionally biased region" description="Gly residues" evidence="1">
    <location>
        <begin position="667"/>
        <end position="689"/>
    </location>
</feature>
<keyword evidence="3" id="KW-1185">Reference proteome</keyword>
<sequence>MAQEHLDTRTVPTGPGGPGSERTVLAGERASSAPRRASPPPDMHLRALLNGPVPSTHALGPPAELGRPPQGVRPSAEAQHRLTGLARPHAPHPGPGWQPSVLARPPLKVEATAPPPASHLTQNGGEAQGQRLPVAKLLYTRSAASVLLSVQDMCDFVRKFSNAEDLNIRSGRAVSTSYNSQEPALRARLWTDWHIFSTLARSLGVPVFPIQPAKVALVLAAHAELPISPVLRELARLGTAHDPTAVPTVFDALNLAAKATRHLWTDVACFVRTADSYEATAVLSTHIHELTRASSSRPADAFYDRPAPHAAHLERPPHPPSRDSFTSRPLLTNVPPAAPPPAFVTPPPDQFIQPAHGESKQVDKSLRSLCEDLPGLLKDLQKEADDLATFELAQDRFQKTVNTPDYASRVARLHHTAVIYTHVTALLRFPTYPITSRKLAVFALAMTPGPLGLSLDAAAPTLKDERQCPRAPKGKTLEDILQDLTLVRSITMGDRLTGPERAEWARWWKEVTDDWKGRGKGKSKMRDERPAAPAAKRIKRSASPDSDASAASTSRLPGGTKKATTRQPRSRMSLTEPSSRASSPAVTGRAPRAPGQKKGYAYIPTTPAVVYPRFVPERKGTLPKERREPALPPIMDSPWFVPRKKKALAAAAAGGRAGSVAASAAGSAGGGVGGAEGEGGAESGEGGGASDEEDEEEQKRALGRSVALHRPRRGGLDMKPFDVSILWD</sequence>
<evidence type="ECO:0000256" key="1">
    <source>
        <dbReference type="SAM" id="MobiDB-lite"/>
    </source>
</evidence>
<dbReference type="AlphaFoldDB" id="A0A5C5G2B1"/>
<evidence type="ECO:0000313" key="3">
    <source>
        <dbReference type="Proteomes" id="UP000311382"/>
    </source>
</evidence>
<evidence type="ECO:0000313" key="2">
    <source>
        <dbReference type="EMBL" id="TNY22666.1"/>
    </source>
</evidence>
<feature type="region of interest" description="Disordered" evidence="1">
    <location>
        <begin position="661"/>
        <end position="728"/>
    </location>
</feature>
<dbReference type="OrthoDB" id="2537639at2759"/>
<feature type="compositionally biased region" description="Polar residues" evidence="1">
    <location>
        <begin position="565"/>
        <end position="585"/>
    </location>
</feature>
<dbReference type="EMBL" id="SOZI01000022">
    <property type="protein sequence ID" value="TNY22666.1"/>
    <property type="molecule type" value="Genomic_DNA"/>
</dbReference>
<proteinExistence type="predicted"/>
<feature type="compositionally biased region" description="Basic and acidic residues" evidence="1">
    <location>
        <begin position="309"/>
        <end position="321"/>
    </location>
</feature>
<feature type="region of interest" description="Disordered" evidence="1">
    <location>
        <begin position="1"/>
        <end position="79"/>
    </location>
</feature>
<comment type="caution">
    <text evidence="2">The sequence shown here is derived from an EMBL/GenBank/DDBJ whole genome shotgun (WGS) entry which is preliminary data.</text>
</comment>
<feature type="region of interest" description="Disordered" evidence="1">
    <location>
        <begin position="515"/>
        <end position="600"/>
    </location>
</feature>
<organism evidence="2 3">
    <name type="scientific">Rhodotorula diobovata</name>
    <dbReference type="NCBI Taxonomy" id="5288"/>
    <lineage>
        <taxon>Eukaryota</taxon>
        <taxon>Fungi</taxon>
        <taxon>Dikarya</taxon>
        <taxon>Basidiomycota</taxon>
        <taxon>Pucciniomycotina</taxon>
        <taxon>Microbotryomycetes</taxon>
        <taxon>Sporidiobolales</taxon>
        <taxon>Sporidiobolaceae</taxon>
        <taxon>Rhodotorula</taxon>
    </lineage>
</organism>
<protein>
    <submittedName>
        <fullName evidence="2">Uncharacterized protein</fullName>
    </submittedName>
</protein>
<name>A0A5C5G2B1_9BASI</name>
<accession>A0A5C5G2B1</accession>
<dbReference type="Proteomes" id="UP000311382">
    <property type="component" value="Unassembled WGS sequence"/>
</dbReference>
<feature type="region of interest" description="Disordered" evidence="1">
    <location>
        <begin position="309"/>
        <end position="340"/>
    </location>
</feature>